<reference evidence="4" key="1">
    <citation type="submission" date="2018-04" db="EMBL/GenBank/DDBJ databases">
        <title>Complete genome of Antarctic heterotrophic bacterium Hymenobacter nivis.</title>
        <authorList>
            <person name="Terashima M."/>
        </authorList>
    </citation>
    <scope>NUCLEOTIDE SEQUENCE [LARGE SCALE GENOMIC DNA]</scope>
    <source>
        <strain evidence="4">NBRC 111535</strain>
    </source>
</reference>
<feature type="transmembrane region" description="Helical" evidence="1">
    <location>
        <begin position="152"/>
        <end position="170"/>
    </location>
</feature>
<dbReference type="KEGG" id="hnv:DDQ68_08585"/>
<gene>
    <name evidence="3" type="ORF">DDQ68_08585</name>
</gene>
<evidence type="ECO:0000313" key="3">
    <source>
        <dbReference type="EMBL" id="AWM32833.1"/>
    </source>
</evidence>
<name>A0A2Z3GGU7_9BACT</name>
<accession>A0A2Z3GGU7</accession>
<proteinExistence type="predicted"/>
<evidence type="ECO:0000259" key="2">
    <source>
        <dbReference type="Pfam" id="PF02517"/>
    </source>
</evidence>
<protein>
    <recommendedName>
        <fullName evidence="2">CAAX prenyl protease 2/Lysostaphin resistance protein A-like domain-containing protein</fullName>
    </recommendedName>
</protein>
<feature type="domain" description="CAAX prenyl protease 2/Lysostaphin resistance protein A-like" evidence="2">
    <location>
        <begin position="112"/>
        <end position="220"/>
    </location>
</feature>
<keyword evidence="1" id="KW-1133">Transmembrane helix</keyword>
<dbReference type="Proteomes" id="UP000245999">
    <property type="component" value="Chromosome"/>
</dbReference>
<keyword evidence="1" id="KW-0812">Transmembrane</keyword>
<dbReference type="OrthoDB" id="877230at2"/>
<feature type="transmembrane region" description="Helical" evidence="1">
    <location>
        <begin position="45"/>
        <end position="62"/>
    </location>
</feature>
<dbReference type="InterPro" id="IPR003675">
    <property type="entry name" value="Rce1/LyrA-like_dom"/>
</dbReference>
<dbReference type="GO" id="GO:0004175">
    <property type="term" value="F:endopeptidase activity"/>
    <property type="evidence" value="ECO:0007669"/>
    <property type="project" value="UniProtKB-ARBA"/>
</dbReference>
<dbReference type="AlphaFoldDB" id="A0A2Z3GGU7"/>
<keyword evidence="1" id="KW-0472">Membrane</keyword>
<dbReference type="EMBL" id="CP029145">
    <property type="protein sequence ID" value="AWM32833.1"/>
    <property type="molecule type" value="Genomic_DNA"/>
</dbReference>
<feature type="transmembrane region" description="Helical" evidence="1">
    <location>
        <begin position="82"/>
        <end position="101"/>
    </location>
</feature>
<evidence type="ECO:0000313" key="4">
    <source>
        <dbReference type="Proteomes" id="UP000245999"/>
    </source>
</evidence>
<feature type="transmembrane region" description="Helical" evidence="1">
    <location>
        <begin position="14"/>
        <end position="33"/>
    </location>
</feature>
<dbReference type="Pfam" id="PF02517">
    <property type="entry name" value="Rce1-like"/>
    <property type="match status" value="1"/>
</dbReference>
<keyword evidence="4" id="KW-1185">Reference proteome</keyword>
<organism evidence="3 4">
    <name type="scientific">Hymenobacter nivis</name>
    <dbReference type="NCBI Taxonomy" id="1850093"/>
    <lineage>
        <taxon>Bacteria</taxon>
        <taxon>Pseudomonadati</taxon>
        <taxon>Bacteroidota</taxon>
        <taxon>Cytophagia</taxon>
        <taxon>Cytophagales</taxon>
        <taxon>Hymenobacteraceae</taxon>
        <taxon>Hymenobacter</taxon>
    </lineage>
</organism>
<evidence type="ECO:0000256" key="1">
    <source>
        <dbReference type="SAM" id="Phobius"/>
    </source>
</evidence>
<sequence length="230" mass="25364">MLCAPRLVRAPRPIVLAALLCAVGEFVLMVPIWWPALLFGLKYNWTGKLFSILVSLLVIYKFKWVSPLETGLVRPQPGSWRVVGAVVAGLATVQLVSALITQGYGPSQAWESFWYQLTMPGIAEELFFRGTLLGLLGRAFPRNLPFLGTRTSWGGVVSVLLFVLAHGVTFRTGPLQVVPQVQFWPGQVADLVLWGTLFLWVRERSGSCFAAMATHNLINSCLVVGRALVR</sequence>
<dbReference type="GO" id="GO:0080120">
    <property type="term" value="P:CAAX-box protein maturation"/>
    <property type="evidence" value="ECO:0007669"/>
    <property type="project" value="UniProtKB-ARBA"/>
</dbReference>